<keyword evidence="4" id="KW-1185">Reference proteome</keyword>
<evidence type="ECO:0000256" key="1">
    <source>
        <dbReference type="SAM" id="MobiDB-lite"/>
    </source>
</evidence>
<dbReference type="AlphaFoldDB" id="A0A1H8NZM9"/>
<dbReference type="Proteomes" id="UP000199054">
    <property type="component" value="Unassembled WGS sequence"/>
</dbReference>
<feature type="domain" description="Transposase DDE" evidence="2">
    <location>
        <begin position="1"/>
        <end position="56"/>
    </location>
</feature>
<dbReference type="OrthoDB" id="7733327at2"/>
<gene>
    <name evidence="3" type="ORF">SAMN04489859_10752</name>
</gene>
<protein>
    <submittedName>
        <fullName evidence="3">Transposase DDE domain group 1</fullName>
    </submittedName>
</protein>
<organism evidence="3 4">
    <name type="scientific">Paracoccus alcaliphilus</name>
    <dbReference type="NCBI Taxonomy" id="34002"/>
    <lineage>
        <taxon>Bacteria</taxon>
        <taxon>Pseudomonadati</taxon>
        <taxon>Pseudomonadota</taxon>
        <taxon>Alphaproteobacteria</taxon>
        <taxon>Rhodobacterales</taxon>
        <taxon>Paracoccaceae</taxon>
        <taxon>Paracoccus</taxon>
    </lineage>
</organism>
<sequence length="75" mass="8243">MLLREIERREDLAGCLATCIEVARAPSKVQHSLEEIIRFRILIIAAGYEDANDAGTRKQGQGQQQGEGKPIDHGA</sequence>
<accession>A0A1H8NZM9</accession>
<name>A0A1H8NZM9_9RHOB</name>
<feature type="region of interest" description="Disordered" evidence="1">
    <location>
        <begin position="53"/>
        <end position="75"/>
    </location>
</feature>
<evidence type="ECO:0000313" key="3">
    <source>
        <dbReference type="EMBL" id="SEO35057.1"/>
    </source>
</evidence>
<evidence type="ECO:0000313" key="4">
    <source>
        <dbReference type="Proteomes" id="UP000199054"/>
    </source>
</evidence>
<dbReference type="Pfam" id="PF13701">
    <property type="entry name" value="DDE_Tnp_1_4"/>
    <property type="match status" value="1"/>
</dbReference>
<dbReference type="InterPro" id="IPR025668">
    <property type="entry name" value="Tnp_DDE_dom"/>
</dbReference>
<dbReference type="EMBL" id="FODE01000075">
    <property type="protein sequence ID" value="SEO35057.1"/>
    <property type="molecule type" value="Genomic_DNA"/>
</dbReference>
<reference evidence="3 4" key="1">
    <citation type="submission" date="2016-10" db="EMBL/GenBank/DDBJ databases">
        <authorList>
            <person name="de Groot N.N."/>
        </authorList>
    </citation>
    <scope>NUCLEOTIDE SEQUENCE [LARGE SCALE GENOMIC DNA]</scope>
    <source>
        <strain evidence="3 4">DSM 8512</strain>
    </source>
</reference>
<evidence type="ECO:0000259" key="2">
    <source>
        <dbReference type="Pfam" id="PF13701"/>
    </source>
</evidence>
<proteinExistence type="predicted"/>